<organism evidence="1 2">
    <name type="scientific">Cystoisospora suis</name>
    <dbReference type="NCBI Taxonomy" id="483139"/>
    <lineage>
        <taxon>Eukaryota</taxon>
        <taxon>Sar</taxon>
        <taxon>Alveolata</taxon>
        <taxon>Apicomplexa</taxon>
        <taxon>Conoidasida</taxon>
        <taxon>Coccidia</taxon>
        <taxon>Eucoccidiorida</taxon>
        <taxon>Eimeriorina</taxon>
        <taxon>Sarcocystidae</taxon>
        <taxon>Cystoisospora</taxon>
    </lineage>
</organism>
<evidence type="ECO:0000313" key="2">
    <source>
        <dbReference type="Proteomes" id="UP000221165"/>
    </source>
</evidence>
<protein>
    <submittedName>
        <fullName evidence="1">Uncharacterized protein</fullName>
    </submittedName>
</protein>
<reference evidence="1 2" key="1">
    <citation type="journal article" date="2017" name="Int. J. Parasitol.">
        <title>The genome of the protozoan parasite Cystoisospora suis and a reverse vaccinology approach to identify vaccine candidates.</title>
        <authorList>
            <person name="Palmieri N."/>
            <person name="Shrestha A."/>
            <person name="Ruttkowski B."/>
            <person name="Beck T."/>
            <person name="Vogl C."/>
            <person name="Tomley F."/>
            <person name="Blake D.P."/>
            <person name="Joachim A."/>
        </authorList>
    </citation>
    <scope>NUCLEOTIDE SEQUENCE [LARGE SCALE GENOMIC DNA]</scope>
    <source>
        <strain evidence="1 2">Wien I</strain>
    </source>
</reference>
<comment type="caution">
    <text evidence="1">The sequence shown here is derived from an EMBL/GenBank/DDBJ whole genome shotgun (WGS) entry which is preliminary data.</text>
</comment>
<name>A0A2C6KIZ0_9APIC</name>
<evidence type="ECO:0000313" key="1">
    <source>
        <dbReference type="EMBL" id="PHJ16326.1"/>
    </source>
</evidence>
<dbReference type="Proteomes" id="UP000221165">
    <property type="component" value="Unassembled WGS sequence"/>
</dbReference>
<gene>
    <name evidence="1" type="ORF">CSUI_009861</name>
</gene>
<proteinExistence type="predicted"/>
<dbReference type="RefSeq" id="XP_067918055.1">
    <property type="nucleotide sequence ID" value="XM_068069970.1"/>
</dbReference>
<sequence length="162" mass="18526">MAFSSVSRGFSSFLVKKSEKMLSSPLSFSPACLGSSSFSRIFQRSFGAYEGQPVKSEDLIKKSDDWVIEETNFCLGRVAPVRFKETDDLAHRVLHLMDSQLVKMHTRLRDGTCIPVMGLYILDVVDKPTPLHQCMETPLLKWTWDHTYSEAYEEKKNPETKK</sequence>
<keyword evidence="2" id="KW-1185">Reference proteome</keyword>
<accession>A0A2C6KIZ0</accession>
<dbReference type="VEuPathDB" id="ToxoDB:CSUI_009861"/>
<dbReference type="OrthoDB" id="430536at2759"/>
<dbReference type="AlphaFoldDB" id="A0A2C6KIZ0"/>
<dbReference type="EMBL" id="MIGC01006184">
    <property type="protein sequence ID" value="PHJ16326.1"/>
    <property type="molecule type" value="Genomic_DNA"/>
</dbReference>
<dbReference type="GeneID" id="94433181"/>